<proteinExistence type="predicted"/>
<evidence type="ECO:0000313" key="2">
    <source>
        <dbReference type="EMBL" id="XBM00781.1"/>
    </source>
</evidence>
<dbReference type="PROSITE" id="PS51186">
    <property type="entry name" value="GNAT"/>
    <property type="match status" value="1"/>
</dbReference>
<sequence length="157" mass="17602">MNLISFRPELQNKVEEFLQFVQAHRGCTLDRANLPADIKHIQASYQHDGGDFWLLLENASIIGCIAVRIIDQNACVGEIKRYFVLPSHQRQGLGGALIAHAIGFAKLSGLKKIRLDSMKQSTAALAIFRKHGFYEIPKYNDNPVAEVFMEKCMADSV</sequence>
<dbReference type="CDD" id="cd04301">
    <property type="entry name" value="NAT_SF"/>
    <property type="match status" value="1"/>
</dbReference>
<dbReference type="RefSeq" id="WP_348945114.1">
    <property type="nucleotide sequence ID" value="NZ_CP157355.1"/>
</dbReference>
<accession>A0AAU7FAF4</accession>
<evidence type="ECO:0000259" key="1">
    <source>
        <dbReference type="PROSITE" id="PS51186"/>
    </source>
</evidence>
<dbReference type="SUPFAM" id="SSF55729">
    <property type="entry name" value="Acyl-CoA N-acyltransferases (Nat)"/>
    <property type="match status" value="1"/>
</dbReference>
<organism evidence="2">
    <name type="scientific">Chitinibacter mangrovi</name>
    <dbReference type="NCBI Taxonomy" id="3153927"/>
    <lineage>
        <taxon>Bacteria</taxon>
        <taxon>Pseudomonadati</taxon>
        <taxon>Pseudomonadota</taxon>
        <taxon>Betaproteobacteria</taxon>
        <taxon>Neisseriales</taxon>
        <taxon>Chitinibacteraceae</taxon>
        <taxon>Chitinibacter</taxon>
    </lineage>
</organism>
<feature type="domain" description="N-acetyltransferase" evidence="1">
    <location>
        <begin position="4"/>
        <end position="154"/>
    </location>
</feature>
<dbReference type="InterPro" id="IPR000182">
    <property type="entry name" value="GNAT_dom"/>
</dbReference>
<dbReference type="PANTHER" id="PTHR43305">
    <property type="entry name" value="FAMILY N-ACETYLTRANSFERASE, PUTATIVE (AFU_ORTHOLOGUE AFUA_2G01380)-RELATED"/>
    <property type="match status" value="1"/>
</dbReference>
<dbReference type="InterPro" id="IPR016181">
    <property type="entry name" value="Acyl_CoA_acyltransferase"/>
</dbReference>
<dbReference type="GO" id="GO:0016747">
    <property type="term" value="F:acyltransferase activity, transferring groups other than amino-acyl groups"/>
    <property type="evidence" value="ECO:0007669"/>
    <property type="project" value="InterPro"/>
</dbReference>
<name>A0AAU7FAF4_9NEIS</name>
<protein>
    <submittedName>
        <fullName evidence="2">GNAT family N-acetyltransferase</fullName>
    </submittedName>
</protein>
<dbReference type="Gene3D" id="3.40.630.30">
    <property type="match status" value="1"/>
</dbReference>
<reference evidence="2" key="1">
    <citation type="submission" date="2024-05" db="EMBL/GenBank/DDBJ databases">
        <authorList>
            <person name="Yang L."/>
            <person name="Pan L."/>
        </authorList>
    </citation>
    <scope>NUCLEOTIDE SEQUENCE</scope>
    <source>
        <strain evidence="2">FCG-7</strain>
    </source>
</reference>
<gene>
    <name evidence="2" type="ORF">ABHF33_00415</name>
</gene>
<dbReference type="PANTHER" id="PTHR43305:SF1">
    <property type="entry name" value="FAMILY N-ACETYLTRANSFERASE, PUTATIVE (AFU_ORTHOLOGUE AFUA_2G01380)-RELATED"/>
    <property type="match status" value="1"/>
</dbReference>
<dbReference type="AlphaFoldDB" id="A0AAU7FAF4"/>
<dbReference type="KEGG" id="cmav:ABHF33_00415"/>
<dbReference type="Pfam" id="PF00583">
    <property type="entry name" value="Acetyltransf_1"/>
    <property type="match status" value="1"/>
</dbReference>
<dbReference type="EMBL" id="CP157355">
    <property type="protein sequence ID" value="XBM00781.1"/>
    <property type="molecule type" value="Genomic_DNA"/>
</dbReference>
<dbReference type="InterPro" id="IPR052777">
    <property type="entry name" value="Acetyltransferase_Enz"/>
</dbReference>